<reference evidence="3 4" key="1">
    <citation type="submission" date="2021-08" db="EMBL/GenBank/DDBJ databases">
        <title>Genomic Architecture of Streptomyces flavotricini NGL1 and Streptomyces erythrochromogenes HMS4 With Differential Plant Beneficial attributes and laccase production capabilities.</title>
        <authorList>
            <person name="Salwan R."/>
            <person name="Kaur R."/>
            <person name="Sharma V."/>
        </authorList>
    </citation>
    <scope>NUCLEOTIDE SEQUENCE [LARGE SCALE GENOMIC DNA]</scope>
    <source>
        <strain evidence="3 4">NGL1</strain>
    </source>
</reference>
<evidence type="ECO:0008006" key="5">
    <source>
        <dbReference type="Google" id="ProtNLM"/>
    </source>
</evidence>
<sequence>MIGEPELEGEWDTHRTPTAAEEPGFPRERVGGPRRAWLWALGGAVVASAVWAGFLVAQDRFSSDGPRIAYRHVEDLCEGRPMAALAKTEVKPGSGLPGHGEHPALDWSYCTYHGEYTEKEAVYYQVQVLVELHKKTDPRAEFGTGAGTGRDLFAGVDGPAEQVSGLPGRAEFHSMAGGGRHRLQVLDGGAVFTLHVQWFGPGAGSEPDTDAIKAAMVEDMRALMASLRK</sequence>
<accession>A0ABS8E5J0</accession>
<feature type="transmembrane region" description="Helical" evidence="2">
    <location>
        <begin position="36"/>
        <end position="57"/>
    </location>
</feature>
<dbReference type="RefSeq" id="WP_229336709.1">
    <property type="nucleotide sequence ID" value="NZ_JAINUL010000001.1"/>
</dbReference>
<evidence type="ECO:0000313" key="4">
    <source>
        <dbReference type="Proteomes" id="UP001520654"/>
    </source>
</evidence>
<evidence type="ECO:0000256" key="2">
    <source>
        <dbReference type="SAM" id="Phobius"/>
    </source>
</evidence>
<feature type="region of interest" description="Disordered" evidence="1">
    <location>
        <begin position="1"/>
        <end position="28"/>
    </location>
</feature>
<dbReference type="Proteomes" id="UP001520654">
    <property type="component" value="Unassembled WGS sequence"/>
</dbReference>
<keyword evidence="2" id="KW-0812">Transmembrane</keyword>
<keyword evidence="2" id="KW-0472">Membrane</keyword>
<keyword evidence="4" id="KW-1185">Reference proteome</keyword>
<evidence type="ECO:0000256" key="1">
    <source>
        <dbReference type="SAM" id="MobiDB-lite"/>
    </source>
</evidence>
<comment type="caution">
    <text evidence="3">The sequence shown here is derived from an EMBL/GenBank/DDBJ whole genome shotgun (WGS) entry which is preliminary data.</text>
</comment>
<feature type="compositionally biased region" description="Acidic residues" evidence="1">
    <location>
        <begin position="1"/>
        <end position="10"/>
    </location>
</feature>
<name>A0ABS8E5J0_9ACTN</name>
<protein>
    <recommendedName>
        <fullName evidence="5">DUF3558 domain-containing protein</fullName>
    </recommendedName>
</protein>
<proteinExistence type="predicted"/>
<organism evidence="3 4">
    <name type="scientific">Streptomyces flavotricini</name>
    <dbReference type="NCBI Taxonomy" id="66888"/>
    <lineage>
        <taxon>Bacteria</taxon>
        <taxon>Bacillati</taxon>
        <taxon>Actinomycetota</taxon>
        <taxon>Actinomycetes</taxon>
        <taxon>Kitasatosporales</taxon>
        <taxon>Streptomycetaceae</taxon>
        <taxon>Streptomyces</taxon>
    </lineage>
</organism>
<gene>
    <name evidence="3" type="ORF">K7B10_15970</name>
</gene>
<keyword evidence="2" id="KW-1133">Transmembrane helix</keyword>
<dbReference type="EMBL" id="JAINUL010000001">
    <property type="protein sequence ID" value="MCC0096256.1"/>
    <property type="molecule type" value="Genomic_DNA"/>
</dbReference>
<evidence type="ECO:0000313" key="3">
    <source>
        <dbReference type="EMBL" id="MCC0096256.1"/>
    </source>
</evidence>